<accession>A0A6G0YMB4</accession>
<dbReference type="Proteomes" id="UP000478052">
    <property type="component" value="Unassembled WGS sequence"/>
</dbReference>
<reference evidence="2 3" key="1">
    <citation type="submission" date="2019-08" db="EMBL/GenBank/DDBJ databases">
        <title>Whole genome of Aphis craccivora.</title>
        <authorList>
            <person name="Voronova N.V."/>
            <person name="Shulinski R.S."/>
            <person name="Bandarenka Y.V."/>
            <person name="Zhorov D.G."/>
            <person name="Warner D."/>
        </authorList>
    </citation>
    <scope>NUCLEOTIDE SEQUENCE [LARGE SCALE GENOMIC DNA]</scope>
    <source>
        <strain evidence="2">180601</strain>
        <tissue evidence="2">Whole Body</tissue>
    </source>
</reference>
<gene>
    <name evidence="2" type="ORF">FWK35_00012109</name>
</gene>
<dbReference type="EMBL" id="VUJU01003327">
    <property type="protein sequence ID" value="KAF0758340.1"/>
    <property type="molecule type" value="Genomic_DNA"/>
</dbReference>
<proteinExistence type="predicted"/>
<protein>
    <submittedName>
        <fullName evidence="2">Uncharacterized protein</fullName>
    </submittedName>
</protein>
<evidence type="ECO:0000256" key="1">
    <source>
        <dbReference type="SAM" id="MobiDB-lite"/>
    </source>
</evidence>
<dbReference type="OrthoDB" id="6754574at2759"/>
<dbReference type="AlphaFoldDB" id="A0A6G0YMB4"/>
<evidence type="ECO:0000313" key="3">
    <source>
        <dbReference type="Proteomes" id="UP000478052"/>
    </source>
</evidence>
<sequence>MELDRFLNCADLQQLILSWRERSDDKTVKKRQRNNNNNKCDHTTHEHMTEDNDSHIVVFQRRAVLPDATQLKVVITVCKTTFLQTLGYTNDSVVTELVSAMEKDSCGKFVKENRGKPRMDIINREPIKKNAPNIRYLPCELAVKSMFNDFLENNQNYCDLETYRSMLKRLNISLNQPKADECEDCLNFQQDPLIHDEQSDVFVAYTIHKNKANKANGRVQKRFKHN</sequence>
<comment type="caution">
    <text evidence="2">The sequence shown here is derived from an EMBL/GenBank/DDBJ whole genome shotgun (WGS) entry which is preliminary data.</text>
</comment>
<name>A0A6G0YMB4_APHCR</name>
<keyword evidence="3" id="KW-1185">Reference proteome</keyword>
<evidence type="ECO:0000313" key="2">
    <source>
        <dbReference type="EMBL" id="KAF0758340.1"/>
    </source>
</evidence>
<feature type="region of interest" description="Disordered" evidence="1">
    <location>
        <begin position="25"/>
        <end position="47"/>
    </location>
</feature>
<organism evidence="2 3">
    <name type="scientific">Aphis craccivora</name>
    <name type="common">Cowpea aphid</name>
    <dbReference type="NCBI Taxonomy" id="307492"/>
    <lineage>
        <taxon>Eukaryota</taxon>
        <taxon>Metazoa</taxon>
        <taxon>Ecdysozoa</taxon>
        <taxon>Arthropoda</taxon>
        <taxon>Hexapoda</taxon>
        <taxon>Insecta</taxon>
        <taxon>Pterygota</taxon>
        <taxon>Neoptera</taxon>
        <taxon>Paraneoptera</taxon>
        <taxon>Hemiptera</taxon>
        <taxon>Sternorrhyncha</taxon>
        <taxon>Aphidomorpha</taxon>
        <taxon>Aphidoidea</taxon>
        <taxon>Aphididae</taxon>
        <taxon>Aphidini</taxon>
        <taxon>Aphis</taxon>
        <taxon>Aphis</taxon>
    </lineage>
</organism>